<evidence type="ECO:0000259" key="11">
    <source>
        <dbReference type="Pfam" id="PF14748"/>
    </source>
</evidence>
<dbReference type="RefSeq" id="WP_006440751.1">
    <property type="nucleotide sequence ID" value="NZ_DS995358.1"/>
</dbReference>
<evidence type="ECO:0000256" key="7">
    <source>
        <dbReference type="NCBIfam" id="TIGR00112"/>
    </source>
</evidence>
<dbReference type="EC" id="1.5.1.2" evidence="6 7"/>
<protein>
    <recommendedName>
        <fullName evidence="6 7">Pyrroline-5-carboxylate reductase</fullName>
        <shortName evidence="6">P5C reductase</shortName>
        <shortName evidence="6">P5CR</shortName>
        <ecNumber evidence="6 7">1.5.1.2</ecNumber>
    </recommendedName>
    <alternativeName>
        <fullName evidence="6">PCA reductase</fullName>
    </alternativeName>
</protein>
<proteinExistence type="inferred from homology"/>
<dbReference type="Gene3D" id="1.10.3730.10">
    <property type="entry name" value="ProC C-terminal domain-like"/>
    <property type="match status" value="1"/>
</dbReference>
<dbReference type="InterPro" id="IPR028939">
    <property type="entry name" value="P5C_Rdtase_cat_N"/>
</dbReference>
<evidence type="ECO:0000313" key="13">
    <source>
        <dbReference type="Proteomes" id="UP000003178"/>
    </source>
</evidence>
<dbReference type="SUPFAM" id="SSF48179">
    <property type="entry name" value="6-phosphogluconate dehydrogenase C-terminal domain-like"/>
    <property type="match status" value="1"/>
</dbReference>
<comment type="pathway">
    <text evidence="6 9">Amino-acid biosynthesis; L-proline biosynthesis; L-proline from L-glutamate 5-semialdehyde: step 1/1.</text>
</comment>
<evidence type="ECO:0000256" key="8">
    <source>
        <dbReference type="PIRSR" id="PIRSR000193-1"/>
    </source>
</evidence>
<evidence type="ECO:0000256" key="5">
    <source>
        <dbReference type="ARBA" id="ARBA00058118"/>
    </source>
</evidence>
<dbReference type="InterPro" id="IPR000304">
    <property type="entry name" value="Pyrroline-COOH_reductase"/>
</dbReference>
<feature type="domain" description="Pyrroline-5-carboxylate reductase dimerisation" evidence="11">
    <location>
        <begin position="160"/>
        <end position="261"/>
    </location>
</feature>
<evidence type="ECO:0000256" key="6">
    <source>
        <dbReference type="HAMAP-Rule" id="MF_01925"/>
    </source>
</evidence>
<dbReference type="HAMAP" id="MF_01925">
    <property type="entry name" value="P5C_reductase"/>
    <property type="match status" value="1"/>
</dbReference>
<dbReference type="InterPro" id="IPR053790">
    <property type="entry name" value="P5CR-like_CS"/>
</dbReference>
<keyword evidence="6" id="KW-0963">Cytoplasm</keyword>
<evidence type="ECO:0000256" key="1">
    <source>
        <dbReference type="ARBA" id="ARBA00005525"/>
    </source>
</evidence>
<comment type="catalytic activity">
    <reaction evidence="6 9">
        <text>L-proline + NADP(+) = (S)-1-pyrroline-5-carboxylate + NADPH + 2 H(+)</text>
        <dbReference type="Rhea" id="RHEA:14109"/>
        <dbReference type="ChEBI" id="CHEBI:15378"/>
        <dbReference type="ChEBI" id="CHEBI:17388"/>
        <dbReference type="ChEBI" id="CHEBI:57783"/>
        <dbReference type="ChEBI" id="CHEBI:58349"/>
        <dbReference type="ChEBI" id="CHEBI:60039"/>
        <dbReference type="EC" id="1.5.1.2"/>
    </reaction>
</comment>
<comment type="catalytic activity">
    <reaction evidence="6">
        <text>L-proline + NAD(+) = (S)-1-pyrroline-5-carboxylate + NADH + 2 H(+)</text>
        <dbReference type="Rhea" id="RHEA:14105"/>
        <dbReference type="ChEBI" id="CHEBI:15378"/>
        <dbReference type="ChEBI" id="CHEBI:17388"/>
        <dbReference type="ChEBI" id="CHEBI:57540"/>
        <dbReference type="ChEBI" id="CHEBI:57945"/>
        <dbReference type="ChEBI" id="CHEBI:60039"/>
        <dbReference type="EC" id="1.5.1.2"/>
    </reaction>
</comment>
<dbReference type="AlphaFoldDB" id="B6G183"/>
<dbReference type="PIRSF" id="PIRSF000193">
    <property type="entry name" value="Pyrrol-5-carb_rd"/>
    <property type="match status" value="1"/>
</dbReference>
<dbReference type="PANTHER" id="PTHR11645:SF0">
    <property type="entry name" value="PYRROLINE-5-CARBOXYLATE REDUCTASE 3"/>
    <property type="match status" value="1"/>
</dbReference>
<keyword evidence="2 6" id="KW-0641">Proline biosynthesis</keyword>
<accession>B6G183</accession>
<keyword evidence="4 6" id="KW-0560">Oxidoreductase</keyword>
<dbReference type="Pfam" id="PF14748">
    <property type="entry name" value="P5CR_dimer"/>
    <property type="match status" value="1"/>
</dbReference>
<evidence type="ECO:0000313" key="12">
    <source>
        <dbReference type="EMBL" id="EEA84489.1"/>
    </source>
</evidence>
<dbReference type="Gene3D" id="3.40.50.720">
    <property type="entry name" value="NAD(P)-binding Rossmann-like Domain"/>
    <property type="match status" value="1"/>
</dbReference>
<evidence type="ECO:0000259" key="10">
    <source>
        <dbReference type="Pfam" id="PF03807"/>
    </source>
</evidence>
<evidence type="ECO:0000256" key="3">
    <source>
        <dbReference type="ARBA" id="ARBA00022857"/>
    </source>
</evidence>
<dbReference type="FunFam" id="1.10.3730.10:FF:000001">
    <property type="entry name" value="Pyrroline-5-carboxylate reductase"/>
    <property type="match status" value="1"/>
</dbReference>
<sequence length="265" mass="28561">MKFGFLGVGNMAAAIMKGMCLGKSFDNADVLGYNRTASKVEKLSEQYGLTTCYSVKELMENSDVVVLSVKPQVLPDVMPEVKELLREGQLVISIAAGKEISYLQENLGEDVHIVRVMPNVNAQALMSTSCFTCSANVTDEEKEVVKTMFGEVGSIVEIEEHQFAVFTAVGCASPAFTYIYIDALARAGVKWGLPKDVALDIAASSVLGSAKMVMESDKHPFGLMDEVCSPGGTTIEGVCQLQDNNFMSTVEKAVSAVIEKDMSLK</sequence>
<comment type="function">
    <text evidence="5 6">Catalyzes the reduction of 1-pyrroline-5-carboxylate (PCA) to L-proline.</text>
</comment>
<dbReference type="PANTHER" id="PTHR11645">
    <property type="entry name" value="PYRROLINE-5-CARBOXYLATE REDUCTASE"/>
    <property type="match status" value="1"/>
</dbReference>
<reference evidence="12 13" key="1">
    <citation type="submission" date="2008-09" db="EMBL/GenBank/DDBJ databases">
        <authorList>
            <person name="Fulton L."/>
            <person name="Clifton S."/>
            <person name="Fulton B."/>
            <person name="Xu J."/>
            <person name="Minx P."/>
            <person name="Pepin K.H."/>
            <person name="Johnson M."/>
            <person name="Thiruvilangam P."/>
            <person name="Bhonagiri V."/>
            <person name="Nash W.E."/>
            <person name="Mardis E.R."/>
            <person name="Wilson R.K."/>
        </authorList>
    </citation>
    <scope>NUCLEOTIDE SEQUENCE [LARGE SCALE GENOMIC DNA]</scope>
    <source>
        <strain evidence="12 13">DSM 13275</strain>
    </source>
</reference>
<dbReference type="NCBIfam" id="TIGR00112">
    <property type="entry name" value="proC"/>
    <property type="match status" value="1"/>
</dbReference>
<dbReference type="STRING" id="500633.CLOHIR_01889"/>
<reference evidence="12 13" key="2">
    <citation type="submission" date="2008-10" db="EMBL/GenBank/DDBJ databases">
        <title>Draft genome sequence of Clostridium hiranonis (DSM 13275).</title>
        <authorList>
            <person name="Sudarsanam P."/>
            <person name="Ley R."/>
            <person name="Guruge J."/>
            <person name="Turnbaugh P.J."/>
            <person name="Mahowald M."/>
            <person name="Liep D."/>
            <person name="Gordon J."/>
        </authorList>
    </citation>
    <scope>NUCLEOTIDE SEQUENCE [LARGE SCALE GENOMIC DNA]</scope>
    <source>
        <strain evidence="12 13">DSM 13275</strain>
    </source>
</reference>
<dbReference type="HOGENOM" id="CLU_042344_3_1_9"/>
<dbReference type="SUPFAM" id="SSF51735">
    <property type="entry name" value="NAD(P)-binding Rossmann-fold domains"/>
    <property type="match status" value="1"/>
</dbReference>
<name>B6G183_PEPHT</name>
<keyword evidence="3 6" id="KW-0521">NADP</keyword>
<gene>
    <name evidence="6 12" type="primary">proC</name>
    <name evidence="12" type="ORF">CLOHIR_01889</name>
</gene>
<comment type="similarity">
    <text evidence="1 6 9">Belongs to the pyrroline-5-carboxylate reductase family.</text>
</comment>
<dbReference type="GO" id="GO:0004735">
    <property type="term" value="F:pyrroline-5-carboxylate reductase activity"/>
    <property type="evidence" value="ECO:0007669"/>
    <property type="project" value="UniProtKB-UniRule"/>
</dbReference>
<dbReference type="OrthoDB" id="9805754at2"/>
<dbReference type="UniPathway" id="UPA00098">
    <property type="reaction ID" value="UER00361"/>
</dbReference>
<dbReference type="Pfam" id="PF03807">
    <property type="entry name" value="F420_oxidored"/>
    <property type="match status" value="1"/>
</dbReference>
<dbReference type="InterPro" id="IPR029036">
    <property type="entry name" value="P5CR_dimer"/>
</dbReference>
<feature type="domain" description="Pyrroline-5-carboxylate reductase catalytic N-terminal" evidence="10">
    <location>
        <begin position="2"/>
        <end position="97"/>
    </location>
</feature>
<evidence type="ECO:0000256" key="4">
    <source>
        <dbReference type="ARBA" id="ARBA00023002"/>
    </source>
</evidence>
<dbReference type="Proteomes" id="UP000003178">
    <property type="component" value="Unassembled WGS sequence"/>
</dbReference>
<keyword evidence="6 9" id="KW-0028">Amino-acid biosynthesis</keyword>
<dbReference type="GO" id="GO:0055129">
    <property type="term" value="P:L-proline biosynthetic process"/>
    <property type="evidence" value="ECO:0007669"/>
    <property type="project" value="UniProtKB-UniRule"/>
</dbReference>
<keyword evidence="13" id="KW-1185">Reference proteome</keyword>
<dbReference type="eggNOG" id="COG0345">
    <property type="taxonomic scope" value="Bacteria"/>
</dbReference>
<dbReference type="InterPro" id="IPR008927">
    <property type="entry name" value="6-PGluconate_DH-like_C_sf"/>
</dbReference>
<evidence type="ECO:0000256" key="9">
    <source>
        <dbReference type="RuleBase" id="RU003903"/>
    </source>
</evidence>
<dbReference type="GO" id="GO:0005737">
    <property type="term" value="C:cytoplasm"/>
    <property type="evidence" value="ECO:0007669"/>
    <property type="project" value="UniProtKB-SubCell"/>
</dbReference>
<dbReference type="PROSITE" id="PS00521">
    <property type="entry name" value="P5CR"/>
    <property type="match status" value="1"/>
</dbReference>
<comment type="subcellular location">
    <subcellularLocation>
        <location evidence="6">Cytoplasm</location>
    </subcellularLocation>
</comment>
<organism evidence="12 13">
    <name type="scientific">Peptacetobacter hiranonis (strain DSM 13275 / JCM 10541 / KCTC 15199 / TO-931)</name>
    <name type="common">Clostridium hiranonis</name>
    <dbReference type="NCBI Taxonomy" id="500633"/>
    <lineage>
        <taxon>Bacteria</taxon>
        <taxon>Bacillati</taxon>
        <taxon>Bacillota</taxon>
        <taxon>Clostridia</taxon>
        <taxon>Peptostreptococcales</taxon>
        <taxon>Peptostreptococcaceae</taxon>
        <taxon>Peptacetobacter</taxon>
    </lineage>
</organism>
<evidence type="ECO:0000256" key="2">
    <source>
        <dbReference type="ARBA" id="ARBA00022650"/>
    </source>
</evidence>
<dbReference type="EMBL" id="ABWP01000071">
    <property type="protein sequence ID" value="EEA84489.1"/>
    <property type="molecule type" value="Genomic_DNA"/>
</dbReference>
<feature type="binding site" evidence="8">
    <location>
        <begin position="6"/>
        <end position="11"/>
    </location>
    <ligand>
        <name>NADP(+)</name>
        <dbReference type="ChEBI" id="CHEBI:58349"/>
    </ligand>
</feature>
<dbReference type="InterPro" id="IPR036291">
    <property type="entry name" value="NAD(P)-bd_dom_sf"/>
</dbReference>
<comment type="caution">
    <text evidence="12">The sequence shown here is derived from an EMBL/GenBank/DDBJ whole genome shotgun (WGS) entry which is preliminary data.</text>
</comment>